<protein>
    <recommendedName>
        <fullName evidence="9">Sigma-70 family RNA polymerase sigma factor</fullName>
    </recommendedName>
</protein>
<dbReference type="Pfam" id="PF08281">
    <property type="entry name" value="Sigma70_r4_2"/>
    <property type="match status" value="1"/>
</dbReference>
<reference evidence="7 8" key="1">
    <citation type="submission" date="2021-08" db="EMBL/GenBank/DDBJ databases">
        <authorList>
            <person name="Peeters C."/>
        </authorList>
    </citation>
    <scope>NUCLEOTIDE SEQUENCE [LARGE SCALE GENOMIC DNA]</scope>
    <source>
        <strain evidence="7 8">LMG 32289</strain>
    </source>
</reference>
<dbReference type="RefSeq" id="WP_223981016.1">
    <property type="nucleotide sequence ID" value="NZ_CAJZAG010000001.1"/>
</dbReference>
<proteinExistence type="inferred from homology"/>
<evidence type="ECO:0000259" key="6">
    <source>
        <dbReference type="Pfam" id="PF08281"/>
    </source>
</evidence>
<evidence type="ECO:0000313" key="8">
    <source>
        <dbReference type="Proteomes" id="UP000706525"/>
    </source>
</evidence>
<keyword evidence="4" id="KW-0804">Transcription</keyword>
<dbReference type="Gene3D" id="1.10.1740.10">
    <property type="match status" value="1"/>
</dbReference>
<dbReference type="Gene3D" id="1.10.10.10">
    <property type="entry name" value="Winged helix-like DNA-binding domain superfamily/Winged helix DNA-binding domain"/>
    <property type="match status" value="1"/>
</dbReference>
<dbReference type="InterPro" id="IPR013324">
    <property type="entry name" value="RNA_pol_sigma_r3/r4-like"/>
</dbReference>
<gene>
    <name evidence="7" type="ORF">LMG32289_00330</name>
</gene>
<comment type="similarity">
    <text evidence="1">Belongs to the sigma-70 factor family. ECF subfamily.</text>
</comment>
<dbReference type="Proteomes" id="UP000706525">
    <property type="component" value="Unassembled WGS sequence"/>
</dbReference>
<dbReference type="Pfam" id="PF04542">
    <property type="entry name" value="Sigma70_r2"/>
    <property type="match status" value="1"/>
</dbReference>
<dbReference type="PANTHER" id="PTHR43133:SF63">
    <property type="entry name" value="RNA POLYMERASE SIGMA FACTOR FECI-RELATED"/>
    <property type="match status" value="1"/>
</dbReference>
<evidence type="ECO:0000256" key="2">
    <source>
        <dbReference type="ARBA" id="ARBA00023015"/>
    </source>
</evidence>
<feature type="domain" description="RNA polymerase sigma-70 region 2" evidence="5">
    <location>
        <begin position="21"/>
        <end position="82"/>
    </location>
</feature>
<dbReference type="InterPro" id="IPR014284">
    <property type="entry name" value="RNA_pol_sigma-70_dom"/>
</dbReference>
<dbReference type="InterPro" id="IPR013325">
    <property type="entry name" value="RNA_pol_sigma_r2"/>
</dbReference>
<dbReference type="NCBIfam" id="TIGR02937">
    <property type="entry name" value="sigma70-ECF"/>
    <property type="match status" value="1"/>
</dbReference>
<evidence type="ECO:0000256" key="3">
    <source>
        <dbReference type="ARBA" id="ARBA00023082"/>
    </source>
</evidence>
<keyword evidence="2" id="KW-0805">Transcription regulation</keyword>
<dbReference type="SUPFAM" id="SSF88659">
    <property type="entry name" value="Sigma3 and sigma4 domains of RNA polymerase sigma factors"/>
    <property type="match status" value="1"/>
</dbReference>
<organism evidence="7 8">
    <name type="scientific">Cupriavidus pampae</name>
    <dbReference type="NCBI Taxonomy" id="659251"/>
    <lineage>
        <taxon>Bacteria</taxon>
        <taxon>Pseudomonadati</taxon>
        <taxon>Pseudomonadota</taxon>
        <taxon>Betaproteobacteria</taxon>
        <taxon>Burkholderiales</taxon>
        <taxon>Burkholderiaceae</taxon>
        <taxon>Cupriavidus</taxon>
    </lineage>
</organism>
<evidence type="ECO:0000259" key="5">
    <source>
        <dbReference type="Pfam" id="PF04542"/>
    </source>
</evidence>
<dbReference type="InterPro" id="IPR036388">
    <property type="entry name" value="WH-like_DNA-bd_sf"/>
</dbReference>
<dbReference type="SUPFAM" id="SSF88946">
    <property type="entry name" value="Sigma2 domain of RNA polymerase sigma factors"/>
    <property type="match status" value="1"/>
</dbReference>
<dbReference type="PANTHER" id="PTHR43133">
    <property type="entry name" value="RNA POLYMERASE ECF-TYPE SIGMA FACTO"/>
    <property type="match status" value="1"/>
</dbReference>
<evidence type="ECO:0008006" key="9">
    <source>
        <dbReference type="Google" id="ProtNLM"/>
    </source>
</evidence>
<feature type="domain" description="RNA polymerase sigma factor 70 region 4 type 2" evidence="6">
    <location>
        <begin position="117"/>
        <end position="166"/>
    </location>
</feature>
<evidence type="ECO:0000256" key="1">
    <source>
        <dbReference type="ARBA" id="ARBA00010641"/>
    </source>
</evidence>
<evidence type="ECO:0000256" key="4">
    <source>
        <dbReference type="ARBA" id="ARBA00023163"/>
    </source>
</evidence>
<dbReference type="InterPro" id="IPR007627">
    <property type="entry name" value="RNA_pol_sigma70_r2"/>
</dbReference>
<evidence type="ECO:0000313" key="7">
    <source>
        <dbReference type="EMBL" id="CAG9163996.1"/>
    </source>
</evidence>
<dbReference type="InterPro" id="IPR013249">
    <property type="entry name" value="RNA_pol_sigma70_r4_t2"/>
</dbReference>
<keyword evidence="8" id="KW-1185">Reference proteome</keyword>
<accession>A0ABN7XSN8</accession>
<name>A0ABN7XSN8_9BURK</name>
<dbReference type="InterPro" id="IPR039425">
    <property type="entry name" value="RNA_pol_sigma-70-like"/>
</dbReference>
<dbReference type="EMBL" id="CAJZAG010000001">
    <property type="protein sequence ID" value="CAG9163996.1"/>
    <property type="molecule type" value="Genomic_DNA"/>
</dbReference>
<keyword evidence="3" id="KW-0731">Sigma factor</keyword>
<sequence>MSTSASVFAPAETLAEVFLGNRAQLRRLAHGIVRSPEAAEDILQDAWIRLSDCERLGAIQRPLCYCCQVVRNLALDHCRRQTLESSYRCYDIEVETIELRAAASPQKSLQDYEVLCAIDRELSKLPERTRHAHELYRIHGLTQRQIAERLDCALGLVNALLADAARAIEGCRNLMYAD</sequence>
<comment type="caution">
    <text evidence="7">The sequence shown here is derived from an EMBL/GenBank/DDBJ whole genome shotgun (WGS) entry which is preliminary data.</text>
</comment>